<name>A0A0D1BYM5_CLOBO</name>
<accession>A0A0D1BYM5</accession>
<keyword evidence="3" id="KW-0238">DNA-binding</keyword>
<dbReference type="AlphaFoldDB" id="A0A0D1BYM5"/>
<dbReference type="InterPro" id="IPR045076">
    <property type="entry name" value="MutS"/>
</dbReference>
<protein>
    <submittedName>
        <fullName evidence="6">DNA mismatch repair protein MutS</fullName>
    </submittedName>
</protein>
<sequence>MNKKVALNWAKIQYEEGDEKNRKFKNIRKFFDMKEKQDYTIDDETWSDMDMDRIYGKLDRNSSTLGESVLYYMLRNPLNNEEKLKSRNNLIQLFKEDVNLRDKLLIIYYELGRDRKNTFLDMIESELVVNKIKYYLYTILGKIFPLIAILLTVFANVNYAKYIAISAGLNMFVNYIERNTIKSKGIIYLRAIIKAAKKIGSIKSNGLNYYTNNINHNLKQVKSIDRGTFLIGFVNMWQGLFEAICVIFLVEECAYYKVSEVLKDKKEYIMDIFYILGELEVLLSISGYQKKLNESYVNPIFTEEVSLDIKEGIHPLLDKPVSNSISIKDKGIVLTGTNMSGKSTFLRMLGINILLSQTFYFALAKEYKASFFNIVSSISPNDDLSKGKSYYMAEAEGILRIVKALEKDLPVFCPIDEIFRGTNPIERIAMSAEILSYLQNGRTVSIVATHDRELVDILKDSYQFYYFSESVDSKNGLNFDYKLKVGVSNTRNAIRLLEYIGYPKEVTEKAYKRAETIKGFI</sequence>
<dbReference type="RefSeq" id="WP_003485654.1">
    <property type="nucleotide sequence ID" value="NZ_JXSU01000007.1"/>
</dbReference>
<dbReference type="InterPro" id="IPR027417">
    <property type="entry name" value="P-loop_NTPase"/>
</dbReference>
<keyword evidence="4" id="KW-0812">Transmembrane</keyword>
<dbReference type="GO" id="GO:0005524">
    <property type="term" value="F:ATP binding"/>
    <property type="evidence" value="ECO:0007669"/>
    <property type="project" value="UniProtKB-KW"/>
</dbReference>
<evidence type="ECO:0000313" key="7">
    <source>
        <dbReference type="Proteomes" id="UP000032250"/>
    </source>
</evidence>
<comment type="caution">
    <text evidence="6">The sequence shown here is derived from an EMBL/GenBank/DDBJ whole genome shotgun (WGS) entry which is preliminary data.</text>
</comment>
<dbReference type="PATRIC" id="fig|1379739.3.peg.2375"/>
<dbReference type="EMBL" id="JXSU01000007">
    <property type="protein sequence ID" value="KIS23926.1"/>
    <property type="molecule type" value="Genomic_DNA"/>
</dbReference>
<feature type="domain" description="DNA mismatch repair proteins mutS family" evidence="5">
    <location>
        <begin position="329"/>
        <end position="515"/>
    </location>
</feature>
<keyword evidence="1" id="KW-0547">Nucleotide-binding</keyword>
<dbReference type="HOGENOM" id="CLU_030717_1_0_9"/>
<dbReference type="PANTHER" id="PTHR11361">
    <property type="entry name" value="DNA MISMATCH REPAIR PROTEIN MUTS FAMILY MEMBER"/>
    <property type="match status" value="1"/>
</dbReference>
<evidence type="ECO:0000256" key="2">
    <source>
        <dbReference type="ARBA" id="ARBA00022840"/>
    </source>
</evidence>
<evidence type="ECO:0000259" key="5">
    <source>
        <dbReference type="SMART" id="SM00534"/>
    </source>
</evidence>
<evidence type="ECO:0000313" key="6">
    <source>
        <dbReference type="EMBL" id="KIS23926.1"/>
    </source>
</evidence>
<gene>
    <name evidence="6" type="ORF">N495_10075</name>
</gene>
<dbReference type="Proteomes" id="UP000032250">
    <property type="component" value="Unassembled WGS sequence"/>
</dbReference>
<proteinExistence type="predicted"/>
<dbReference type="Pfam" id="PF00488">
    <property type="entry name" value="MutS_V"/>
    <property type="match status" value="1"/>
</dbReference>
<dbReference type="SUPFAM" id="SSF52540">
    <property type="entry name" value="P-loop containing nucleoside triphosphate hydrolases"/>
    <property type="match status" value="1"/>
</dbReference>
<evidence type="ECO:0000256" key="3">
    <source>
        <dbReference type="ARBA" id="ARBA00023125"/>
    </source>
</evidence>
<dbReference type="GO" id="GO:0005829">
    <property type="term" value="C:cytosol"/>
    <property type="evidence" value="ECO:0007669"/>
    <property type="project" value="TreeGrafter"/>
</dbReference>
<dbReference type="OrthoDB" id="9802448at2"/>
<evidence type="ECO:0000256" key="4">
    <source>
        <dbReference type="SAM" id="Phobius"/>
    </source>
</evidence>
<dbReference type="InterPro" id="IPR036187">
    <property type="entry name" value="DNA_mismatch_repair_MutS_sf"/>
</dbReference>
<dbReference type="SMART" id="SM00534">
    <property type="entry name" value="MUTSac"/>
    <property type="match status" value="1"/>
</dbReference>
<dbReference type="PANTHER" id="PTHR11361:SF152">
    <property type="entry name" value="DNA MISMATCH REPAIR PROTEIN"/>
    <property type="match status" value="1"/>
</dbReference>
<reference evidence="6 7" key="1">
    <citation type="submission" date="2014-06" db="EMBL/GenBank/DDBJ databases">
        <title>Genome characterization of distinct group I Clostridium botulinum lineages.</title>
        <authorList>
            <person name="Giordani F."/>
            <person name="Anselmo A."/>
            <person name="Fillo S."/>
            <person name="Palozzi A.M."/>
            <person name="Fortunato A."/>
            <person name="Gentile B."/>
            <person name="Ciammaruconi A."/>
            <person name="Anniballi F."/>
            <person name="De Medici D."/>
            <person name="Lista F."/>
        </authorList>
    </citation>
    <scope>NUCLEOTIDE SEQUENCE [LARGE SCALE GENOMIC DNA]</scope>
    <source>
        <strain evidence="6 7">B2 450</strain>
    </source>
</reference>
<organism evidence="6 7">
    <name type="scientific">Clostridium botulinum B2 450</name>
    <dbReference type="NCBI Taxonomy" id="1379739"/>
    <lineage>
        <taxon>Bacteria</taxon>
        <taxon>Bacillati</taxon>
        <taxon>Bacillota</taxon>
        <taxon>Clostridia</taxon>
        <taxon>Eubacteriales</taxon>
        <taxon>Clostridiaceae</taxon>
        <taxon>Clostridium</taxon>
    </lineage>
</organism>
<dbReference type="GO" id="GO:0006298">
    <property type="term" value="P:mismatch repair"/>
    <property type="evidence" value="ECO:0007669"/>
    <property type="project" value="InterPro"/>
</dbReference>
<feature type="transmembrane region" description="Helical" evidence="4">
    <location>
        <begin position="229"/>
        <end position="250"/>
    </location>
</feature>
<dbReference type="GO" id="GO:0030983">
    <property type="term" value="F:mismatched DNA binding"/>
    <property type="evidence" value="ECO:0007669"/>
    <property type="project" value="InterPro"/>
</dbReference>
<evidence type="ECO:0000256" key="1">
    <source>
        <dbReference type="ARBA" id="ARBA00022741"/>
    </source>
</evidence>
<keyword evidence="2" id="KW-0067">ATP-binding</keyword>
<dbReference type="FunFam" id="3.40.50.300:FF:003302">
    <property type="entry name" value="DNA mismatch repair protein MutS"/>
    <property type="match status" value="1"/>
</dbReference>
<dbReference type="InterPro" id="IPR000432">
    <property type="entry name" value="DNA_mismatch_repair_MutS_C"/>
</dbReference>
<dbReference type="Gene3D" id="3.40.50.300">
    <property type="entry name" value="P-loop containing nucleotide triphosphate hydrolases"/>
    <property type="match status" value="1"/>
</dbReference>
<dbReference type="SUPFAM" id="SSF48334">
    <property type="entry name" value="DNA repair protein MutS, domain III"/>
    <property type="match status" value="1"/>
</dbReference>
<keyword evidence="4" id="KW-1133">Transmembrane helix</keyword>
<dbReference type="GO" id="GO:0140664">
    <property type="term" value="F:ATP-dependent DNA damage sensor activity"/>
    <property type="evidence" value="ECO:0007669"/>
    <property type="project" value="InterPro"/>
</dbReference>
<keyword evidence="4" id="KW-0472">Membrane</keyword>